<dbReference type="InterPro" id="IPR016155">
    <property type="entry name" value="Mopterin_synth/thiamin_S_b"/>
</dbReference>
<dbReference type="PANTHER" id="PTHR34472:SF1">
    <property type="entry name" value="SULFUR CARRIER PROTEIN THIS"/>
    <property type="match status" value="1"/>
</dbReference>
<dbReference type="OrthoDB" id="163636at2"/>
<proteinExistence type="predicted"/>
<dbReference type="Pfam" id="PF02597">
    <property type="entry name" value="ThiS"/>
    <property type="match status" value="1"/>
</dbReference>
<dbReference type="RefSeq" id="WP_092147167.1">
    <property type="nucleotide sequence ID" value="NZ_LT629700.1"/>
</dbReference>
<accession>A0A1G9L6F8</accession>
<dbReference type="EMBL" id="LT629700">
    <property type="protein sequence ID" value="SDM16906.1"/>
    <property type="molecule type" value="Genomic_DNA"/>
</dbReference>
<protein>
    <submittedName>
        <fullName evidence="1">Sulfur carrier protein</fullName>
    </submittedName>
</protein>
<name>A0A1G9L6F8_9CORY</name>
<dbReference type="Gene3D" id="3.10.20.30">
    <property type="match status" value="1"/>
</dbReference>
<evidence type="ECO:0000313" key="2">
    <source>
        <dbReference type="EMBL" id="SDM16906.1"/>
    </source>
</evidence>
<dbReference type="InterPro" id="IPR003749">
    <property type="entry name" value="ThiS/MoaD-like"/>
</dbReference>
<dbReference type="CDD" id="cd00565">
    <property type="entry name" value="Ubl_ThiS"/>
    <property type="match status" value="1"/>
</dbReference>
<reference evidence="3" key="2">
    <citation type="submission" date="2016-10" db="EMBL/GenBank/DDBJ databases">
        <authorList>
            <person name="Varghese N."/>
            <person name="Submissions S."/>
        </authorList>
    </citation>
    <scope>NUCLEOTIDE SEQUENCE [LARGE SCALE GENOMIC DNA]</scope>
    <source>
        <strain evidence="3">DSM 20632</strain>
    </source>
</reference>
<evidence type="ECO:0000313" key="3">
    <source>
        <dbReference type="Proteomes" id="UP000199350"/>
    </source>
</evidence>
<dbReference type="STRING" id="38302.SAMN04488535_0031"/>
<dbReference type="EMBL" id="LT629700">
    <property type="protein sequence ID" value="SDL57568.1"/>
    <property type="molecule type" value="Genomic_DNA"/>
</dbReference>
<dbReference type="NCBIfam" id="TIGR01683">
    <property type="entry name" value="thiS"/>
    <property type="match status" value="1"/>
</dbReference>
<dbReference type="AlphaFoldDB" id="A0A1G9L6F8"/>
<dbReference type="InterPro" id="IPR012675">
    <property type="entry name" value="Beta-grasp_dom_sf"/>
</dbReference>
<gene>
    <name evidence="1" type="ORF">SAMN04488535_0031</name>
    <name evidence="2" type="ORF">SAMN04488535_2201</name>
</gene>
<organism evidence="1 3">
    <name type="scientific">Corynebacterium mycetoides</name>
    <dbReference type="NCBI Taxonomy" id="38302"/>
    <lineage>
        <taxon>Bacteria</taxon>
        <taxon>Bacillati</taxon>
        <taxon>Actinomycetota</taxon>
        <taxon>Actinomycetes</taxon>
        <taxon>Mycobacteriales</taxon>
        <taxon>Corynebacteriaceae</taxon>
        <taxon>Corynebacterium</taxon>
    </lineage>
</organism>
<dbReference type="PANTHER" id="PTHR34472">
    <property type="entry name" value="SULFUR CARRIER PROTEIN THIS"/>
    <property type="match status" value="1"/>
</dbReference>
<keyword evidence="3" id="KW-1185">Reference proteome</keyword>
<sequence>MSRNILVNDTARDTDAATVSELVREVLGDVPDAGTAVAIDSAVVPRSKWESTQLADGARVDILTAVQGG</sequence>
<reference evidence="1" key="1">
    <citation type="submission" date="2016-10" db="EMBL/GenBank/DDBJ databases">
        <authorList>
            <person name="de Groot N.N."/>
        </authorList>
    </citation>
    <scope>NUCLEOTIDE SEQUENCE [LARGE SCALE GENOMIC DNA]</scope>
    <source>
        <strain evidence="1">DSM 20632</strain>
    </source>
</reference>
<evidence type="ECO:0000313" key="1">
    <source>
        <dbReference type="EMBL" id="SDL57568.1"/>
    </source>
</evidence>
<dbReference type="InterPro" id="IPR010035">
    <property type="entry name" value="Thi_S"/>
</dbReference>
<dbReference type="SUPFAM" id="SSF54285">
    <property type="entry name" value="MoaD/ThiS"/>
    <property type="match status" value="1"/>
</dbReference>
<dbReference type="Proteomes" id="UP000199350">
    <property type="component" value="Chromosome I"/>
</dbReference>